<dbReference type="KEGG" id="vg:30309357"/>
<dbReference type="InterPro" id="IPR041657">
    <property type="entry name" value="HTH_17"/>
</dbReference>
<organism evidence="2 3">
    <name type="scientific">Gordonia phage GAL1</name>
    <dbReference type="NCBI Taxonomy" id="1647469"/>
    <lineage>
        <taxon>Viruses</taxon>
        <taxon>Duplodnaviria</taxon>
        <taxon>Heunggongvirae</taxon>
        <taxon>Uroviricota</taxon>
        <taxon>Caudoviricetes</taxon>
        <taxon>Galunavirus</taxon>
        <taxon>Galunavirus GAL1</taxon>
    </lineage>
</organism>
<dbReference type="Proteomes" id="UP000201404">
    <property type="component" value="Genome"/>
</dbReference>
<accession>A0A159B6D8</accession>
<evidence type="ECO:0000259" key="1">
    <source>
        <dbReference type="Pfam" id="PF12728"/>
    </source>
</evidence>
<dbReference type="RefSeq" id="YP_009324434.1">
    <property type="nucleotide sequence ID" value="NC_031936.1"/>
</dbReference>
<evidence type="ECO:0000313" key="3">
    <source>
        <dbReference type="Proteomes" id="UP000201404"/>
    </source>
</evidence>
<dbReference type="InterPro" id="IPR009061">
    <property type="entry name" value="DNA-bd_dom_put_sf"/>
</dbReference>
<dbReference type="OrthoDB" id="35797at10239"/>
<evidence type="ECO:0000313" key="2">
    <source>
        <dbReference type="EMBL" id="AKJ72057.1"/>
    </source>
</evidence>
<proteinExistence type="predicted"/>
<gene>
    <name evidence="2" type="ORF">GAL1_42</name>
</gene>
<dbReference type="SUPFAM" id="SSF46955">
    <property type="entry name" value="Putative DNA-binding domain"/>
    <property type="match status" value="1"/>
</dbReference>
<dbReference type="GeneID" id="30309357"/>
<dbReference type="Pfam" id="PF12728">
    <property type="entry name" value="HTH_17"/>
    <property type="match status" value="1"/>
</dbReference>
<keyword evidence="3" id="KW-1185">Reference proteome</keyword>
<reference evidence="2 3" key="1">
    <citation type="submission" date="2015-04" db="EMBL/GenBank/DDBJ databases">
        <title>Locating and activating molecular 'time bombs': can Mycolata prophages be selectively induced en masse to biologically control activated sludge foaming?</title>
        <authorList>
            <person name="Dyson Z.A."/>
            <person name="Brown T.L."/>
            <person name="Farrar B."/>
            <person name="Doyle S."/>
            <person name="Tucci J."/>
            <person name="Seviour R.J."/>
            <person name="Petrovski S."/>
        </authorList>
    </citation>
    <scope>NUCLEOTIDE SEQUENCE [LARGE SCALE GENOMIC DNA]</scope>
</reference>
<sequence>MTDIDNLRPGEAFQYPLKEAAEKVRVSEKTLRREYKAGRILFRQYGGRYFVDHEELLRWRNELPQPAPGELAS</sequence>
<name>A0A159B6D8_9CAUD</name>
<feature type="domain" description="Helix-turn-helix" evidence="1">
    <location>
        <begin position="18"/>
        <end position="62"/>
    </location>
</feature>
<protein>
    <recommendedName>
        <fullName evidence="1">Helix-turn-helix domain-containing protein</fullName>
    </recommendedName>
</protein>
<dbReference type="EMBL" id="KR053194">
    <property type="protein sequence ID" value="AKJ72057.1"/>
    <property type="molecule type" value="Genomic_DNA"/>
</dbReference>